<evidence type="ECO:0008006" key="4">
    <source>
        <dbReference type="Google" id="ProtNLM"/>
    </source>
</evidence>
<name>A0A1G9Q603_9FIRM</name>
<evidence type="ECO:0000256" key="1">
    <source>
        <dbReference type="SAM" id="Phobius"/>
    </source>
</evidence>
<proteinExistence type="predicted"/>
<evidence type="ECO:0000313" key="3">
    <source>
        <dbReference type="Proteomes" id="UP000199068"/>
    </source>
</evidence>
<protein>
    <recommendedName>
        <fullName evidence="4">Prepilin-type N-terminal cleavage/methylation domain-containing protein</fullName>
    </recommendedName>
</protein>
<keyword evidence="1" id="KW-1133">Transmembrane helix</keyword>
<sequence length="139" mass="15766">MTLIEVVICMSIIIIISTLCFFNGDNKNYVLNSFTKQLCSDIRYVRKCNMMGDLKTYIYYKEEKNYISYILRSNSKDIKEVQLPKGASLAGLSKISFKQDGTPISKGSTIKVYNGIIKKEITIVPVSGRVLLKEGRYEA</sequence>
<keyword evidence="1" id="KW-0472">Membrane</keyword>
<reference evidence="2 3" key="1">
    <citation type="submission" date="2016-10" db="EMBL/GenBank/DDBJ databases">
        <authorList>
            <person name="de Groot N.N."/>
        </authorList>
    </citation>
    <scope>NUCLEOTIDE SEQUENCE [LARGE SCALE GENOMIC DNA]</scope>
    <source>
        <strain evidence="2 3">DSM 797</strain>
    </source>
</reference>
<dbReference type="STRING" id="1121325.SAMN04515677_10555"/>
<organism evidence="2 3">
    <name type="scientific">Romboutsia lituseburensis DSM 797</name>
    <dbReference type="NCBI Taxonomy" id="1121325"/>
    <lineage>
        <taxon>Bacteria</taxon>
        <taxon>Bacillati</taxon>
        <taxon>Bacillota</taxon>
        <taxon>Clostridia</taxon>
        <taxon>Peptostreptococcales</taxon>
        <taxon>Peptostreptococcaceae</taxon>
        <taxon>Romboutsia</taxon>
    </lineage>
</organism>
<evidence type="ECO:0000313" key="2">
    <source>
        <dbReference type="EMBL" id="SDM06482.1"/>
    </source>
</evidence>
<gene>
    <name evidence="2" type="ORF">SAMN04515677_10555</name>
</gene>
<dbReference type="AlphaFoldDB" id="A0A1G9Q603"/>
<dbReference type="Proteomes" id="UP000199068">
    <property type="component" value="Unassembled WGS sequence"/>
</dbReference>
<dbReference type="EMBL" id="FNGW01000005">
    <property type="protein sequence ID" value="SDM06482.1"/>
    <property type="molecule type" value="Genomic_DNA"/>
</dbReference>
<keyword evidence="3" id="KW-1185">Reference proteome</keyword>
<feature type="transmembrane region" description="Helical" evidence="1">
    <location>
        <begin position="6"/>
        <end position="24"/>
    </location>
</feature>
<keyword evidence="1" id="KW-0812">Transmembrane</keyword>
<dbReference type="RefSeq" id="WP_092726012.1">
    <property type="nucleotide sequence ID" value="NZ_FNGW01000005.1"/>
</dbReference>
<accession>A0A1G9Q603</accession>